<dbReference type="NCBIfam" id="TIGR01150">
    <property type="entry name" value="puhA"/>
    <property type="match status" value="1"/>
</dbReference>
<feature type="domain" description="Photosynthetic reaction centre H subunit N-terminal" evidence="2">
    <location>
        <begin position="4"/>
        <end position="134"/>
    </location>
</feature>
<keyword evidence="1" id="KW-1133">Transmembrane helix</keyword>
<dbReference type="InterPro" id="IPR014747">
    <property type="entry name" value="Bac_photo_RC_H_C"/>
</dbReference>
<feature type="domain" description="PRC-barrel" evidence="3">
    <location>
        <begin position="147"/>
        <end position="202"/>
    </location>
</feature>
<dbReference type="Pfam" id="PF03967">
    <property type="entry name" value="PRCH"/>
    <property type="match status" value="1"/>
</dbReference>
<dbReference type="Gene3D" id="4.10.540.10">
    <property type="entry name" value="Photosynthetic reaction centre, H subunit, N-terminal domain"/>
    <property type="match status" value="1"/>
</dbReference>
<evidence type="ECO:0000313" key="5">
    <source>
        <dbReference type="Proteomes" id="UP000053235"/>
    </source>
</evidence>
<accession>A0A0M7ABT4</accession>
<dbReference type="AlphaFoldDB" id="A0A0M7ABT4"/>
<dbReference type="InterPro" id="IPR005652">
    <property type="entry name" value="Photo_RC_H"/>
</dbReference>
<dbReference type="GO" id="GO:0030077">
    <property type="term" value="C:plasma membrane light-harvesting complex"/>
    <property type="evidence" value="ECO:0007669"/>
    <property type="project" value="InterPro"/>
</dbReference>
<gene>
    <name evidence="4" type="primary">puhA</name>
    <name evidence="4" type="ORF">LAX5112_02951</name>
</gene>
<feature type="transmembrane region" description="Helical" evidence="1">
    <location>
        <begin position="12"/>
        <end position="30"/>
    </location>
</feature>
<evidence type="ECO:0000256" key="1">
    <source>
        <dbReference type="SAM" id="Phobius"/>
    </source>
</evidence>
<dbReference type="GO" id="GO:0019684">
    <property type="term" value="P:photosynthesis, light reaction"/>
    <property type="evidence" value="ECO:0007669"/>
    <property type="project" value="InterPro"/>
</dbReference>
<dbReference type="InterPro" id="IPR011033">
    <property type="entry name" value="PRC_barrel-like_sf"/>
</dbReference>
<reference evidence="5" key="1">
    <citation type="submission" date="2015-07" db="EMBL/GenBank/DDBJ databases">
        <authorList>
            <person name="Rodrigo-Torres Lidia"/>
            <person name="Arahal R.David."/>
        </authorList>
    </citation>
    <scope>NUCLEOTIDE SEQUENCE [LARGE SCALE GENOMIC DNA]</scope>
    <source>
        <strain evidence="5">CECT 5112</strain>
    </source>
</reference>
<dbReference type="SUPFAM" id="SSF50346">
    <property type="entry name" value="PRC-barrel domain"/>
    <property type="match status" value="1"/>
</dbReference>
<dbReference type="InterPro" id="IPR037097">
    <property type="entry name" value="Photo_RC_H_N_sf"/>
</dbReference>
<keyword evidence="5" id="KW-1185">Reference proteome</keyword>
<dbReference type="STRING" id="388408.LAX5112_02951"/>
<organism evidence="4 5">
    <name type="scientific">Roseibium alexandrii</name>
    <dbReference type="NCBI Taxonomy" id="388408"/>
    <lineage>
        <taxon>Bacteria</taxon>
        <taxon>Pseudomonadati</taxon>
        <taxon>Pseudomonadota</taxon>
        <taxon>Alphaproteobacteria</taxon>
        <taxon>Hyphomicrobiales</taxon>
        <taxon>Stappiaceae</taxon>
        <taxon>Roseibium</taxon>
    </lineage>
</organism>
<dbReference type="SUPFAM" id="SSF81490">
    <property type="entry name" value="Photosystem II reaction centre subunit H, transmembrane region"/>
    <property type="match status" value="1"/>
</dbReference>
<keyword evidence="1" id="KW-0472">Membrane</keyword>
<dbReference type="Proteomes" id="UP000053235">
    <property type="component" value="Unassembled WGS sequence"/>
</dbReference>
<name>A0A0M7ABT4_9HYPH</name>
<protein>
    <submittedName>
        <fullName evidence="4">Photosynthetic reaction center H subunit</fullName>
    </submittedName>
</protein>
<evidence type="ECO:0000259" key="3">
    <source>
        <dbReference type="Pfam" id="PF05239"/>
    </source>
</evidence>
<dbReference type="Gene3D" id="3.90.50.10">
    <property type="entry name" value="Photosynthetic Reaction Center, subunit H, domain 2"/>
    <property type="match status" value="1"/>
</dbReference>
<sequence length="259" mass="28506">MTGSIVGSIDVAQVVLYVFWVFFAGLIWYIRQEDRREGYPLEDDVTGRFNKDPWLFVPDKKTFVLPHGHGTVQVPDLKRDDRPLNAKRVSPAPGYPMEPEGNPLLAGVGPGSWAERADTPDLTAHGDARIVPMNEAEGFSIADGELDPIGLPVVGCDSSSAGTVKDVWVDRAEFLIRYYEVEIEGAEKTVLLPNNFVVIKRGRGNKPYLYVHAITSEQFADVPAHAKPGTVTLLEEDKIAAYFGAGLLYALKNRGEPLI</sequence>
<evidence type="ECO:0000313" key="4">
    <source>
        <dbReference type="EMBL" id="CTQ71856.1"/>
    </source>
</evidence>
<keyword evidence="1" id="KW-0812">Transmembrane</keyword>
<dbReference type="OrthoDB" id="8557487at2"/>
<dbReference type="EMBL" id="CXWD01000011">
    <property type="protein sequence ID" value="CTQ71856.1"/>
    <property type="molecule type" value="Genomic_DNA"/>
</dbReference>
<evidence type="ECO:0000259" key="2">
    <source>
        <dbReference type="Pfam" id="PF03967"/>
    </source>
</evidence>
<dbReference type="RefSeq" id="WP_050776198.1">
    <property type="nucleotide sequence ID" value="NZ_CXWD01000011.1"/>
</dbReference>
<dbReference type="InterPro" id="IPR015810">
    <property type="entry name" value="Photo_RC_H_N"/>
</dbReference>
<dbReference type="Pfam" id="PF05239">
    <property type="entry name" value="PRC"/>
    <property type="match status" value="1"/>
</dbReference>
<proteinExistence type="predicted"/>
<dbReference type="InterPro" id="IPR027275">
    <property type="entry name" value="PRC-brl_dom"/>
</dbReference>